<reference evidence="6 7" key="2">
    <citation type="submission" date="2020-01" db="EMBL/GenBank/DDBJ databases">
        <title>Clostridiaceae sp. nov. isolated from the gut of human by culturomics.</title>
        <authorList>
            <person name="Chang Y."/>
        </authorList>
    </citation>
    <scope>NUCLEOTIDE SEQUENCE [LARGE SCALE GENOMIC DNA]</scope>
    <source>
        <strain evidence="6 7">DONG20-135</strain>
    </source>
</reference>
<dbReference type="InterPro" id="IPR051818">
    <property type="entry name" value="TPP_dependent_decarboxylase"/>
</dbReference>
<gene>
    <name evidence="6" type="primary">aepY</name>
    <name evidence="6" type="ORF">GSF08_00385</name>
</gene>
<proteinExistence type="predicted"/>
<feature type="domain" description="Thiamine pyrophosphate enzyme N-terminal TPP-binding" evidence="5">
    <location>
        <begin position="4"/>
        <end position="119"/>
    </location>
</feature>
<dbReference type="AlphaFoldDB" id="A0A6N8U978"/>
<organism evidence="6 7">
    <name type="scientific">Copranaerobaculum intestinale</name>
    <dbReference type="NCBI Taxonomy" id="2692629"/>
    <lineage>
        <taxon>Bacteria</taxon>
        <taxon>Bacillati</taxon>
        <taxon>Bacillota</taxon>
        <taxon>Erysipelotrichia</taxon>
        <taxon>Erysipelotrichales</taxon>
        <taxon>Erysipelotrichaceae</taxon>
        <taxon>Copranaerobaculum</taxon>
    </lineage>
</organism>
<comment type="caution">
    <text evidence="6">The sequence shown here is derived from an EMBL/GenBank/DDBJ whole genome shotgun (WGS) entry which is preliminary data.</text>
</comment>
<accession>A0A6N8U978</accession>
<evidence type="ECO:0000256" key="1">
    <source>
        <dbReference type="ARBA" id="ARBA00022793"/>
    </source>
</evidence>
<evidence type="ECO:0000256" key="2">
    <source>
        <dbReference type="ARBA" id="ARBA00023052"/>
    </source>
</evidence>
<evidence type="ECO:0000313" key="6">
    <source>
        <dbReference type="EMBL" id="MXQ72397.1"/>
    </source>
</evidence>
<dbReference type="GO" id="GO:0033980">
    <property type="term" value="F:phosphonopyruvate decarboxylase activity"/>
    <property type="evidence" value="ECO:0007669"/>
    <property type="project" value="UniProtKB-EC"/>
</dbReference>
<dbReference type="InterPro" id="IPR017684">
    <property type="entry name" value="Phosphono-pyrv_decarboxylase"/>
</dbReference>
<dbReference type="CDD" id="cd07035">
    <property type="entry name" value="TPP_PYR_POX_like"/>
    <property type="match status" value="1"/>
</dbReference>
<dbReference type="Proteomes" id="UP000434036">
    <property type="component" value="Unassembled WGS sequence"/>
</dbReference>
<reference evidence="6 7" key="1">
    <citation type="submission" date="2019-12" db="EMBL/GenBank/DDBJ databases">
        <authorList>
            <person name="Yang R."/>
        </authorList>
    </citation>
    <scope>NUCLEOTIDE SEQUENCE [LARGE SCALE GENOMIC DNA]</scope>
    <source>
        <strain evidence="6 7">DONG20-135</strain>
    </source>
</reference>
<dbReference type="Gene3D" id="3.40.50.970">
    <property type="match status" value="2"/>
</dbReference>
<protein>
    <submittedName>
        <fullName evidence="6">Phosphonopyruvate decarboxylase</fullName>
        <ecNumber evidence="6">4.1.1.82</ecNumber>
    </submittedName>
</protein>
<keyword evidence="3 6" id="KW-0456">Lyase</keyword>
<keyword evidence="1" id="KW-0210">Decarboxylase</keyword>
<dbReference type="InterPro" id="IPR012001">
    <property type="entry name" value="Thiamin_PyroP_enz_TPP-bd_dom"/>
</dbReference>
<name>A0A6N8U978_9FIRM</name>
<dbReference type="EC" id="4.1.1.82" evidence="6"/>
<dbReference type="CDD" id="cd03371">
    <property type="entry name" value="TPP_PpyrDC"/>
    <property type="match status" value="1"/>
</dbReference>
<evidence type="ECO:0000256" key="3">
    <source>
        <dbReference type="ARBA" id="ARBA00023239"/>
    </source>
</evidence>
<evidence type="ECO:0000259" key="4">
    <source>
        <dbReference type="Pfam" id="PF02775"/>
    </source>
</evidence>
<dbReference type="InterPro" id="IPR011766">
    <property type="entry name" value="TPP_enzyme_TPP-bd"/>
</dbReference>
<keyword evidence="7" id="KW-1185">Reference proteome</keyword>
<feature type="domain" description="Thiamine pyrophosphate enzyme TPP-binding" evidence="4">
    <location>
        <begin position="231"/>
        <end position="342"/>
    </location>
</feature>
<dbReference type="NCBIfam" id="TIGR03297">
    <property type="entry name" value="Ppyr-DeCO2ase"/>
    <property type="match status" value="1"/>
</dbReference>
<dbReference type="PANTHER" id="PTHR42818:SF1">
    <property type="entry name" value="SULFOPYRUVATE DECARBOXYLASE"/>
    <property type="match status" value="1"/>
</dbReference>
<dbReference type="Pfam" id="PF02775">
    <property type="entry name" value="TPP_enzyme_C"/>
    <property type="match status" value="1"/>
</dbReference>
<dbReference type="SUPFAM" id="SSF52518">
    <property type="entry name" value="Thiamin diphosphate-binding fold (THDP-binding)"/>
    <property type="match status" value="2"/>
</dbReference>
<keyword evidence="6" id="KW-0670">Pyruvate</keyword>
<dbReference type="RefSeq" id="WP_160623897.1">
    <property type="nucleotide sequence ID" value="NZ_WUUQ01000001.1"/>
</dbReference>
<dbReference type="InterPro" id="IPR029061">
    <property type="entry name" value="THDP-binding"/>
</dbReference>
<evidence type="ECO:0000259" key="5">
    <source>
        <dbReference type="Pfam" id="PF02776"/>
    </source>
</evidence>
<keyword evidence="2" id="KW-0786">Thiamine pyrophosphate</keyword>
<dbReference type="EMBL" id="WUUQ01000001">
    <property type="protein sequence ID" value="MXQ72397.1"/>
    <property type="molecule type" value="Genomic_DNA"/>
</dbReference>
<dbReference type="GO" id="GO:0030976">
    <property type="term" value="F:thiamine pyrophosphate binding"/>
    <property type="evidence" value="ECO:0007669"/>
    <property type="project" value="InterPro"/>
</dbReference>
<dbReference type="Pfam" id="PF02776">
    <property type="entry name" value="TPP_enzyme_N"/>
    <property type="match status" value="1"/>
</dbReference>
<evidence type="ECO:0000313" key="7">
    <source>
        <dbReference type="Proteomes" id="UP000434036"/>
    </source>
</evidence>
<dbReference type="PANTHER" id="PTHR42818">
    <property type="entry name" value="SULFOPYRUVATE DECARBOXYLASE SUBUNIT ALPHA"/>
    <property type="match status" value="1"/>
</dbReference>
<dbReference type="GO" id="GO:0032923">
    <property type="term" value="P:organic phosphonate biosynthetic process"/>
    <property type="evidence" value="ECO:0007669"/>
    <property type="project" value="InterPro"/>
</dbReference>
<sequence>MKLEHFIKQLQSLSITTVTGIPDSQLKVFCDYMNHEGKEIFNHIVPAHEGAAVAIAAGSYLATGHPACVYMQNSGIGNALNPIASLIHKDVYEIPMLFLIGYRGEPGIKDEPQHIFQGRITAPLFDVFEIPYAFLGKNTSNNQLDTIFQEAGKTLSSNHPYAIIVEKDAFAKEISHPYQNKFMMKREQAIQIILSKLDHDTIIVSTTGKISREVYEQGKRLGLEDGQCFLTVGSMGHASMIAYGIALQKPNRRVICLDGDGAAFMHMGALKFLGTEKPANLIHIIFNNQAHESVGGMPIGAPDSDWTTIAAACGYPNTCRVQNETELHTCIDVLLHQKTPALSLTEVQVALGSRDDLGRPKETPIENKLMFMKKLKG</sequence>